<sequence length="462" mass="51874">MTCRTPVSLDGDLGHSHFALISIDVEGSLHLQCSRSVAKTFQGSLSAQLADALTKAVTKSGEVCSAIDQSHYDVPASPHQTRNFPPAGLLPPTAESTHTPLSPWDTQSWKPTKRNVWSDLNKMWRPEVTISIRNRDLLQRYYEKAFQNLQQTNCRALAKAYIKLVEPRKQVYFPYNGRTVVAGVTQQLDPEANKPPWWPCGVRHREPDHLLKEERIRLLVHILCELRASYHISARKLREADHQIRRHIFPAERSLTLDEIYRVRQEEEDFLDGKSDGQRPVWICRMNRPEATGATFNHDENGDDIPFGTASPNSSNTTSACIKAGYTKNAPPALSAPVANFRDLPLHNKYDVQGPFHGICCAGLDHKTTRGFDMTAPISMPPQGLKRKRESEEISHVDATRPAVFTHDFSPSATEHLQPYPVGHHGGYCSFLQQGFVSPGLSTTEALAQPKEGRDISYHFSF</sequence>
<dbReference type="PhylomeDB" id="A0A167V7E7"/>
<evidence type="ECO:0000256" key="1">
    <source>
        <dbReference type="SAM" id="MobiDB-lite"/>
    </source>
</evidence>
<dbReference type="AlphaFoldDB" id="A0A167V7E7"/>
<feature type="compositionally biased region" description="Polar residues" evidence="1">
    <location>
        <begin position="94"/>
        <end position="108"/>
    </location>
</feature>
<dbReference type="InterPro" id="IPR047092">
    <property type="entry name" value="AFUB_07903/YDR124W-like_hel"/>
</dbReference>
<feature type="region of interest" description="Disordered" evidence="1">
    <location>
        <begin position="75"/>
        <end position="108"/>
    </location>
</feature>
<organism evidence="3">
    <name type="scientific">Penicillium chrysogenum</name>
    <name type="common">Penicillium notatum</name>
    <dbReference type="NCBI Taxonomy" id="5076"/>
    <lineage>
        <taxon>Eukaryota</taxon>
        <taxon>Fungi</taxon>
        <taxon>Dikarya</taxon>
        <taxon>Ascomycota</taxon>
        <taxon>Pezizomycotina</taxon>
        <taxon>Eurotiomycetes</taxon>
        <taxon>Eurotiomycetidae</taxon>
        <taxon>Eurotiales</taxon>
        <taxon>Aspergillaceae</taxon>
        <taxon>Penicillium</taxon>
        <taxon>Penicillium chrysogenum species complex</taxon>
    </lineage>
</organism>
<feature type="domain" description="Subtelomeric hrmA-associated cluster protein AFUB-079030/YDR124W-like helical bundle" evidence="2">
    <location>
        <begin position="132"/>
        <end position="265"/>
    </location>
</feature>
<accession>A0A167V7E7</accession>
<dbReference type="PANTHER" id="PTHR36102">
    <property type="entry name" value="CHROMOSOME 10, WHOLE GENOME SHOTGUN SEQUENCE"/>
    <property type="match status" value="1"/>
</dbReference>
<dbReference type="InterPro" id="IPR021264">
    <property type="entry name" value="AFUB_079030/YDR124W-like"/>
</dbReference>
<protein>
    <recommendedName>
        <fullName evidence="2">Subtelomeric hrmA-associated cluster protein AFUB-079030/YDR124W-like helical bundle domain-containing protein</fullName>
    </recommendedName>
</protein>
<proteinExistence type="predicted"/>
<gene>
    <name evidence="3" type="ORF">EN45_002120</name>
</gene>
<reference evidence="3" key="1">
    <citation type="journal article" date="2014" name="Genome Announc.">
        <title>Complete sequencing and chromosome-scale genome assembly of the industrial progenitor strain P2niaD18 from the penicillin producer Penicillium chrysogenum.</title>
        <authorList>
            <person name="Specht T."/>
            <person name="Dahlmann T.A."/>
            <person name="Zadra I."/>
            <person name="Kurnsteiner H."/>
            <person name="Kuck U."/>
        </authorList>
    </citation>
    <scope>NUCLEOTIDE SEQUENCE [LARGE SCALE GENOMIC DNA]</scope>
    <source>
        <strain evidence="3">P2niaD18</strain>
    </source>
</reference>
<dbReference type="PANTHER" id="PTHR36102:SF1">
    <property type="entry name" value="YDR124W-LIKE HELICAL BUNDLE DOMAIN-CONTAINING PROTEIN"/>
    <property type="match status" value="1"/>
</dbReference>
<name>A0A167V7E7_PENCH</name>
<dbReference type="EMBL" id="CM002798">
    <property type="protein sequence ID" value="KZN90101.1"/>
    <property type="molecule type" value="Genomic_DNA"/>
</dbReference>
<dbReference type="Proteomes" id="UP000076449">
    <property type="component" value="Chromosome I"/>
</dbReference>
<dbReference type="Pfam" id="PF11001">
    <property type="entry name" value="AFUB_07903_YDR124W_hel"/>
    <property type="match status" value="1"/>
</dbReference>
<evidence type="ECO:0000313" key="3">
    <source>
        <dbReference type="EMBL" id="KZN90101.1"/>
    </source>
</evidence>
<evidence type="ECO:0000259" key="2">
    <source>
        <dbReference type="Pfam" id="PF11001"/>
    </source>
</evidence>